<dbReference type="PANTHER" id="PTHR43391">
    <property type="entry name" value="RETINOL DEHYDROGENASE-RELATED"/>
    <property type="match status" value="1"/>
</dbReference>
<evidence type="ECO:0000313" key="6">
    <source>
        <dbReference type="Proteomes" id="UP000199152"/>
    </source>
</evidence>
<dbReference type="Proteomes" id="UP000199152">
    <property type="component" value="Unassembled WGS sequence"/>
</dbReference>
<feature type="domain" description="Ketoreductase" evidence="4">
    <location>
        <begin position="7"/>
        <end position="194"/>
    </location>
</feature>
<dbReference type="InterPro" id="IPR036291">
    <property type="entry name" value="NAD(P)-bd_dom_sf"/>
</dbReference>
<dbReference type="PANTHER" id="PTHR43391:SF26">
    <property type="entry name" value="BLL7251 PROTEIN"/>
    <property type="match status" value="1"/>
</dbReference>
<evidence type="ECO:0000256" key="2">
    <source>
        <dbReference type="ARBA" id="ARBA00023002"/>
    </source>
</evidence>
<comment type="similarity">
    <text evidence="1 3">Belongs to the short-chain dehydrogenases/reductases (SDR) family.</text>
</comment>
<name>A0A1I4C9X2_9ACTN</name>
<organism evidence="5 6">
    <name type="scientific">Geodermatophilus ruber</name>
    <dbReference type="NCBI Taxonomy" id="504800"/>
    <lineage>
        <taxon>Bacteria</taxon>
        <taxon>Bacillati</taxon>
        <taxon>Actinomycetota</taxon>
        <taxon>Actinomycetes</taxon>
        <taxon>Geodermatophilales</taxon>
        <taxon>Geodermatophilaceae</taxon>
        <taxon>Geodermatophilus</taxon>
    </lineage>
</organism>
<dbReference type="InterPro" id="IPR057326">
    <property type="entry name" value="KR_dom"/>
</dbReference>
<evidence type="ECO:0000259" key="4">
    <source>
        <dbReference type="SMART" id="SM00822"/>
    </source>
</evidence>
<dbReference type="CDD" id="cd05233">
    <property type="entry name" value="SDR_c"/>
    <property type="match status" value="1"/>
</dbReference>
<evidence type="ECO:0000256" key="1">
    <source>
        <dbReference type="ARBA" id="ARBA00006484"/>
    </source>
</evidence>
<dbReference type="OrthoDB" id="4690547at2"/>
<dbReference type="STRING" id="504800.SAMN04488085_103382"/>
<dbReference type="InParanoid" id="A0A1I4C9X2"/>
<dbReference type="FunFam" id="3.40.50.720:FF:000084">
    <property type="entry name" value="Short-chain dehydrogenase reductase"/>
    <property type="match status" value="1"/>
</dbReference>
<dbReference type="PRINTS" id="PR00081">
    <property type="entry name" value="GDHRDH"/>
</dbReference>
<gene>
    <name evidence="5" type="ORF">SAMN04488085_103382</name>
</gene>
<reference evidence="5 6" key="1">
    <citation type="submission" date="2016-10" db="EMBL/GenBank/DDBJ databases">
        <authorList>
            <person name="de Groot N.N."/>
        </authorList>
    </citation>
    <scope>NUCLEOTIDE SEQUENCE [LARGE SCALE GENOMIC DNA]</scope>
    <source>
        <strain evidence="5 6">DSM 45317</strain>
    </source>
</reference>
<keyword evidence="6" id="KW-1185">Reference proteome</keyword>
<evidence type="ECO:0000313" key="5">
    <source>
        <dbReference type="EMBL" id="SFK77117.1"/>
    </source>
</evidence>
<dbReference type="GO" id="GO:0016491">
    <property type="term" value="F:oxidoreductase activity"/>
    <property type="evidence" value="ECO:0007669"/>
    <property type="project" value="UniProtKB-KW"/>
</dbReference>
<sequence length="281" mass="29650">MKDLVGKVAVVTGGASGIGYAMAARFHAEGMKVVVADIEDDALVAAVARLSADGGAVVGQRTDVSDLASVESLAERAVGEFGRVDVLCNNAGVDTGGSFLGIPDTGWRWVMDVNFYGVLNGCRVFLPLLAQQDEGHIVNTGSVASFHSGTPTMTPYCVSKFAVLGLTECLDIELRATGSPVRVSLLAPGPVRTRMPQAERNLPSHVPPAAEPERLAVLEGLARKATDEGLEPSHVAAMVVEAVREERFFILPHPDMALAGVRKRLTWMETGRPPAPRVAGT</sequence>
<dbReference type="SUPFAM" id="SSF51735">
    <property type="entry name" value="NAD(P)-binding Rossmann-fold domains"/>
    <property type="match status" value="1"/>
</dbReference>
<keyword evidence="2" id="KW-0560">Oxidoreductase</keyword>
<dbReference type="SMART" id="SM00822">
    <property type="entry name" value="PKS_KR"/>
    <property type="match status" value="1"/>
</dbReference>
<dbReference type="Pfam" id="PF00106">
    <property type="entry name" value="adh_short"/>
    <property type="match status" value="1"/>
</dbReference>
<dbReference type="InterPro" id="IPR002347">
    <property type="entry name" value="SDR_fam"/>
</dbReference>
<dbReference type="PRINTS" id="PR00080">
    <property type="entry name" value="SDRFAMILY"/>
</dbReference>
<evidence type="ECO:0000256" key="3">
    <source>
        <dbReference type="RuleBase" id="RU000363"/>
    </source>
</evidence>
<protein>
    <submittedName>
        <fullName evidence="5">NADP-dependent 3-hydroxy acid dehydrogenase YdfG</fullName>
    </submittedName>
</protein>
<accession>A0A1I4C9X2</accession>
<dbReference type="EMBL" id="FOSW01000003">
    <property type="protein sequence ID" value="SFK77117.1"/>
    <property type="molecule type" value="Genomic_DNA"/>
</dbReference>
<dbReference type="Gene3D" id="3.40.50.720">
    <property type="entry name" value="NAD(P)-binding Rossmann-like Domain"/>
    <property type="match status" value="1"/>
</dbReference>
<proteinExistence type="inferred from homology"/>
<dbReference type="FunCoup" id="A0A1I4C9X2">
    <property type="interactions" value="29"/>
</dbReference>
<dbReference type="AlphaFoldDB" id="A0A1I4C9X2"/>